<name>A0ABS0IIV9_9BACT</name>
<evidence type="ECO:0000313" key="2">
    <source>
        <dbReference type="Proteomes" id="UP000597617"/>
    </source>
</evidence>
<dbReference type="RefSeq" id="WP_196282655.1">
    <property type="nucleotide sequence ID" value="NZ_JADQDQ010000005.1"/>
</dbReference>
<protein>
    <recommendedName>
        <fullName evidence="3">DUF4034 domain-containing protein</fullName>
    </recommendedName>
</protein>
<reference evidence="1 2" key="1">
    <citation type="submission" date="2020-11" db="EMBL/GenBank/DDBJ databases">
        <authorList>
            <person name="Kim M.K."/>
        </authorList>
    </citation>
    <scope>NUCLEOTIDE SEQUENCE [LARGE SCALE GENOMIC DNA]</scope>
    <source>
        <strain evidence="1 2">BT683</strain>
    </source>
</reference>
<evidence type="ECO:0000313" key="1">
    <source>
        <dbReference type="EMBL" id="MBF9238285.1"/>
    </source>
</evidence>
<gene>
    <name evidence="1" type="ORF">I2I05_12845</name>
</gene>
<dbReference type="EMBL" id="JADQDQ010000005">
    <property type="protein sequence ID" value="MBF9238285.1"/>
    <property type="molecule type" value="Genomic_DNA"/>
</dbReference>
<comment type="caution">
    <text evidence="1">The sequence shown here is derived from an EMBL/GenBank/DDBJ whole genome shotgun (WGS) entry which is preliminary data.</text>
</comment>
<proteinExistence type="predicted"/>
<dbReference type="Proteomes" id="UP000597617">
    <property type="component" value="Unassembled WGS sequence"/>
</dbReference>
<keyword evidence="2" id="KW-1185">Reference proteome</keyword>
<organism evidence="1 2">
    <name type="scientific">Hymenobacter jeongseonensis</name>
    <dbReference type="NCBI Taxonomy" id="2791027"/>
    <lineage>
        <taxon>Bacteria</taxon>
        <taxon>Pseudomonadati</taxon>
        <taxon>Bacteroidota</taxon>
        <taxon>Cytophagia</taxon>
        <taxon>Cytophagales</taxon>
        <taxon>Hymenobacteraceae</taxon>
        <taxon>Hymenobacter</taxon>
    </lineage>
</organism>
<evidence type="ECO:0008006" key="3">
    <source>
        <dbReference type="Google" id="ProtNLM"/>
    </source>
</evidence>
<accession>A0ABS0IIV9</accession>
<sequence>MLVLYCLPMQAQGWDVLPEYTFRLGGRAQVRRIILREDYDKPSPGFVKLRDSTSVEQLVKLTRRHNPAMQLYAAMALADRHYARLHEIFAWLIRKDRPISYQYHAWGADRVNYLHASEQLYHRIRNAEAAARSHRQPGFPSQADSLLYHSILHRMDSTALRLANEGEHVHYTLLENCLEDNNAYPGSYEDVRKLCSSVDPQQEQNRGYAAALAAYRREPDLNLLLRFDHNAFPAVARFPHPAFWPLIAKYRLTDKGNSRYEYYEAVAAFNNVRAVQLLDSLVRFEVHDENSAINMANSLEKAPISAFQAVVEQLWVQHHTSRLHLVSQLIQRNPRQAAKTFAEGFLNYKPDDQGRYGPSYERGTDSVASTMLRTIWQQDSAAFRRVAQHGVQVFRWSELTALCQLDKRYNFPWLRPLLVAELRTTRRPFDQYVVASALLNYSDAATNTLVKQALTENAVCQTADDTWCKSLRAQLERLNASGLSK</sequence>